<protein>
    <submittedName>
        <fullName evidence="1">Uncharacterized protein</fullName>
    </submittedName>
</protein>
<dbReference type="EMBL" id="CP002525">
    <property type="protein sequence ID" value="ADX97814.1"/>
    <property type="molecule type" value="Genomic_DNA"/>
</dbReference>
<proteinExistence type="predicted"/>
<reference evidence="1 2" key="1">
    <citation type="journal article" date="2011" name="J. Bacteriol.">
        <title>Complete genome sequences of two hemotropic Mycoplasmas, Mycoplasma haemofelis strain Ohio2 and Mycoplasma suis strain Illinois.</title>
        <authorList>
            <person name="Messick J.B."/>
            <person name="Santos A.P."/>
            <person name="Guimaraes A.M."/>
        </authorList>
    </citation>
    <scope>NUCLEOTIDE SEQUENCE [LARGE SCALE GENOMIC DNA]</scope>
    <source>
        <strain evidence="1 2">Illinois</strain>
    </source>
</reference>
<dbReference type="STRING" id="768700.MSU_0270"/>
<gene>
    <name evidence="1" type="ordered locus">MSU_0270</name>
</gene>
<evidence type="ECO:0000313" key="1">
    <source>
        <dbReference type="EMBL" id="ADX97814.1"/>
    </source>
</evidence>
<dbReference type="HOGENOM" id="CLU_1600901_0_0_14"/>
<dbReference type="AlphaFoldDB" id="F0QQP4"/>
<organism evidence="1 2">
    <name type="scientific">Mycoplasma suis (strain Illinois)</name>
    <dbReference type="NCBI Taxonomy" id="768700"/>
    <lineage>
        <taxon>Bacteria</taxon>
        <taxon>Bacillati</taxon>
        <taxon>Mycoplasmatota</taxon>
        <taxon>Mollicutes</taxon>
        <taxon>Mycoplasmataceae</taxon>
        <taxon>Mycoplasma</taxon>
    </lineage>
</organism>
<sequence>MALKLIHIIAGGVIALSSLASVSLTYKLGAASGSSIVQLSAIDKGALLSKQEITDINSLPQRIKETVRDSRNRNFPIMLFKGNEKMSINKLTIGDIANYWDHYLKKEAKLKEEHLKYRVWALSRTCEFTINNGEGEWYCWVG</sequence>
<accession>F0QQP4</accession>
<dbReference type="RefSeq" id="WP_013608925.1">
    <property type="nucleotide sequence ID" value="NC_015155.1"/>
</dbReference>
<keyword evidence="2" id="KW-1185">Reference proteome</keyword>
<name>F0QQP4_MYCSL</name>
<evidence type="ECO:0000313" key="2">
    <source>
        <dbReference type="Proteomes" id="UP000007484"/>
    </source>
</evidence>
<dbReference type="KEGG" id="mss:MSU_0270"/>
<dbReference type="Proteomes" id="UP000007484">
    <property type="component" value="Chromosome"/>
</dbReference>